<proteinExistence type="predicted"/>
<dbReference type="InterPro" id="IPR011006">
    <property type="entry name" value="CheY-like_superfamily"/>
</dbReference>
<dbReference type="InterPro" id="IPR036890">
    <property type="entry name" value="HATPase_C_sf"/>
</dbReference>
<dbReference type="Proteomes" id="UP000325161">
    <property type="component" value="Chromosome"/>
</dbReference>
<dbReference type="CDD" id="cd16936">
    <property type="entry name" value="HATPase_RsbW-like"/>
    <property type="match status" value="1"/>
</dbReference>
<dbReference type="SMART" id="SM00448">
    <property type="entry name" value="REC"/>
    <property type="match status" value="1"/>
</dbReference>
<dbReference type="RefSeq" id="WP_148816258.1">
    <property type="nucleotide sequence ID" value="NZ_CP043046.1"/>
</dbReference>
<dbReference type="CDD" id="cd00156">
    <property type="entry name" value="REC"/>
    <property type="match status" value="1"/>
</dbReference>
<evidence type="ECO:0000313" key="5">
    <source>
        <dbReference type="Proteomes" id="UP000325161"/>
    </source>
</evidence>
<feature type="domain" description="Response regulatory" evidence="3">
    <location>
        <begin position="7"/>
        <end position="125"/>
    </location>
</feature>
<dbReference type="PANTHER" id="PTHR44591:SF3">
    <property type="entry name" value="RESPONSE REGULATORY DOMAIN-CONTAINING PROTEIN"/>
    <property type="match status" value="1"/>
</dbReference>
<dbReference type="OrthoDB" id="9103936at2"/>
<feature type="modified residue" description="4-aspartylphosphate" evidence="2">
    <location>
        <position position="58"/>
    </location>
</feature>
<dbReference type="AlphaFoldDB" id="A0A5C0B376"/>
<name>A0A5C0B376_9BURK</name>
<dbReference type="Gene3D" id="3.40.50.2300">
    <property type="match status" value="1"/>
</dbReference>
<evidence type="ECO:0000313" key="4">
    <source>
        <dbReference type="EMBL" id="QEI07211.1"/>
    </source>
</evidence>
<dbReference type="Pfam" id="PF00072">
    <property type="entry name" value="Response_reg"/>
    <property type="match status" value="1"/>
</dbReference>
<gene>
    <name evidence="4" type="ORF">FXN63_16205</name>
</gene>
<reference evidence="4 5" key="1">
    <citation type="submission" date="2019-08" db="EMBL/GenBank/DDBJ databases">
        <title>Amphibian skin-associated Pigmentiphaga: genome sequence and occurrence across geography and hosts.</title>
        <authorList>
            <person name="Bletz M.C."/>
            <person name="Bunk B."/>
            <person name="Sproeer C."/>
            <person name="Biwer P."/>
            <person name="Reiter S."/>
            <person name="Rabemananjara F.C.E."/>
            <person name="Schulz S."/>
            <person name="Overmann J."/>
            <person name="Vences M."/>
        </authorList>
    </citation>
    <scope>NUCLEOTIDE SEQUENCE [LARGE SCALE GENOMIC DNA]</scope>
    <source>
        <strain evidence="4 5">Mada1488</strain>
    </source>
</reference>
<keyword evidence="5" id="KW-1185">Reference proteome</keyword>
<accession>A0A5C0B376</accession>
<evidence type="ECO:0000259" key="3">
    <source>
        <dbReference type="PROSITE" id="PS50110"/>
    </source>
</evidence>
<organism evidence="4 5">
    <name type="scientific">Pigmentiphaga aceris</name>
    <dbReference type="NCBI Taxonomy" id="1940612"/>
    <lineage>
        <taxon>Bacteria</taxon>
        <taxon>Pseudomonadati</taxon>
        <taxon>Pseudomonadota</taxon>
        <taxon>Betaproteobacteria</taxon>
        <taxon>Burkholderiales</taxon>
        <taxon>Alcaligenaceae</taxon>
        <taxon>Pigmentiphaga</taxon>
    </lineage>
</organism>
<dbReference type="PROSITE" id="PS50110">
    <property type="entry name" value="RESPONSE_REGULATORY"/>
    <property type="match status" value="1"/>
</dbReference>
<evidence type="ECO:0000256" key="2">
    <source>
        <dbReference type="PROSITE-ProRule" id="PRU00169"/>
    </source>
</evidence>
<dbReference type="GO" id="GO:0000160">
    <property type="term" value="P:phosphorelay signal transduction system"/>
    <property type="evidence" value="ECO:0007669"/>
    <property type="project" value="InterPro"/>
</dbReference>
<dbReference type="PANTHER" id="PTHR44591">
    <property type="entry name" value="STRESS RESPONSE REGULATOR PROTEIN 1"/>
    <property type="match status" value="1"/>
</dbReference>
<dbReference type="InterPro" id="IPR050595">
    <property type="entry name" value="Bact_response_regulator"/>
</dbReference>
<dbReference type="EMBL" id="CP043046">
    <property type="protein sequence ID" value="QEI07211.1"/>
    <property type="molecule type" value="Genomic_DNA"/>
</dbReference>
<protein>
    <submittedName>
        <fullName evidence="4">Response regulator</fullName>
    </submittedName>
</protein>
<dbReference type="Gene3D" id="3.30.565.10">
    <property type="entry name" value="Histidine kinase-like ATPase, C-terminal domain"/>
    <property type="match status" value="1"/>
</dbReference>
<sequence>MLHQVFTVLVVDDEPLNLELIAEHLDDSRFRLVRSVDGVQAWDSLDMLGSEVDAVVLDRMMPGMDGMELLGRIRRDPRFADLPVILQTAAAEKHQVIEGIRRGAFYYLAKPYDRDILVSVVNAAIESRQHRKALRRRIDDAQEIFLRMESAEFSFSTLTEARQLATFFARLCPSPDATVIGLAELMINAVEHGNLGIGYAEKGRLNNVGGWSAEVERRMGLPEYRDRVATIGFVRSPSTLSFTISDQGDGFSWPDYLHMSPDRAFATHGRGIAMARMLAFHELLYRDGGRQVIATIPLP</sequence>
<dbReference type="KEGG" id="pacr:FXN63_16205"/>
<dbReference type="SUPFAM" id="SSF52172">
    <property type="entry name" value="CheY-like"/>
    <property type="match status" value="1"/>
</dbReference>
<evidence type="ECO:0000256" key="1">
    <source>
        <dbReference type="ARBA" id="ARBA00022553"/>
    </source>
</evidence>
<dbReference type="InterPro" id="IPR001789">
    <property type="entry name" value="Sig_transdc_resp-reg_receiver"/>
</dbReference>
<keyword evidence="1 2" id="KW-0597">Phosphoprotein</keyword>